<sequence length="102" mass="10981">MCLGIPGRVVDVHREQDILMGKVDFGGVTKSICLECTPQVQPGEYVIVHVGFALQVIDEARAQDVFRFLVQMGETDEFALAEGVSPMSGGAYQNAPDGETPP</sequence>
<accession>A0A7C2P350</accession>
<name>A0A7C2P350_9PLAN</name>
<organism evidence="2">
    <name type="scientific">Schlesneria paludicola</name>
    <dbReference type="NCBI Taxonomy" id="360056"/>
    <lineage>
        <taxon>Bacteria</taxon>
        <taxon>Pseudomonadati</taxon>
        <taxon>Planctomycetota</taxon>
        <taxon>Planctomycetia</taxon>
        <taxon>Planctomycetales</taxon>
        <taxon>Planctomycetaceae</taxon>
        <taxon>Schlesneria</taxon>
    </lineage>
</organism>
<dbReference type="InterPro" id="IPR019812">
    <property type="entry name" value="Hydgase_assmbl_chp_CS"/>
</dbReference>
<dbReference type="PROSITE" id="PS01097">
    <property type="entry name" value="HUPF_HYPC"/>
    <property type="match status" value="1"/>
</dbReference>
<proteinExistence type="inferred from homology"/>
<dbReference type="Gene3D" id="2.30.30.140">
    <property type="match status" value="1"/>
</dbReference>
<evidence type="ECO:0000256" key="1">
    <source>
        <dbReference type="ARBA" id="ARBA00006018"/>
    </source>
</evidence>
<protein>
    <submittedName>
        <fullName evidence="2">HypC/HybG/HupF family hydrogenase formation chaperone</fullName>
    </submittedName>
</protein>
<dbReference type="GO" id="GO:0005506">
    <property type="term" value="F:iron ion binding"/>
    <property type="evidence" value="ECO:0007669"/>
    <property type="project" value="TreeGrafter"/>
</dbReference>
<dbReference type="PANTHER" id="PTHR35177:SF2">
    <property type="entry name" value="HYDROGENASE MATURATION FACTOR HYBG"/>
    <property type="match status" value="1"/>
</dbReference>
<dbReference type="NCBIfam" id="TIGR00074">
    <property type="entry name" value="hypC_hupF"/>
    <property type="match status" value="1"/>
</dbReference>
<dbReference type="GO" id="GO:1902670">
    <property type="term" value="F:carbon dioxide binding"/>
    <property type="evidence" value="ECO:0007669"/>
    <property type="project" value="TreeGrafter"/>
</dbReference>
<comment type="similarity">
    <text evidence="1">Belongs to the HupF/HypC family.</text>
</comment>
<comment type="caution">
    <text evidence="2">The sequence shown here is derived from an EMBL/GenBank/DDBJ whole genome shotgun (WGS) entry which is preliminary data.</text>
</comment>
<dbReference type="AlphaFoldDB" id="A0A7C2P350"/>
<dbReference type="PRINTS" id="PR00445">
    <property type="entry name" value="HUPFHYPC"/>
</dbReference>
<reference evidence="2" key="1">
    <citation type="journal article" date="2020" name="mSystems">
        <title>Genome- and Community-Level Interaction Insights into Carbon Utilization and Element Cycling Functions of Hydrothermarchaeota in Hydrothermal Sediment.</title>
        <authorList>
            <person name="Zhou Z."/>
            <person name="Liu Y."/>
            <person name="Xu W."/>
            <person name="Pan J."/>
            <person name="Luo Z.H."/>
            <person name="Li M."/>
        </authorList>
    </citation>
    <scope>NUCLEOTIDE SEQUENCE [LARGE SCALE GENOMIC DNA]</scope>
    <source>
        <strain evidence="2">SpSt-339</strain>
    </source>
</reference>
<dbReference type="SUPFAM" id="SSF159127">
    <property type="entry name" value="HupF/HypC-like"/>
    <property type="match status" value="1"/>
</dbReference>
<dbReference type="PANTHER" id="PTHR35177">
    <property type="entry name" value="HYDROGENASE MATURATION FACTOR HYBG"/>
    <property type="match status" value="1"/>
</dbReference>
<dbReference type="GO" id="GO:0051604">
    <property type="term" value="P:protein maturation"/>
    <property type="evidence" value="ECO:0007669"/>
    <property type="project" value="TreeGrafter"/>
</dbReference>
<dbReference type="Pfam" id="PF01455">
    <property type="entry name" value="HupF_HypC"/>
    <property type="match status" value="1"/>
</dbReference>
<evidence type="ECO:0000313" key="2">
    <source>
        <dbReference type="EMBL" id="HEN15273.1"/>
    </source>
</evidence>
<dbReference type="InterPro" id="IPR001109">
    <property type="entry name" value="Hydrogenase_HupF/HypC"/>
</dbReference>
<dbReference type="EMBL" id="DSOK01000213">
    <property type="protein sequence ID" value="HEN15273.1"/>
    <property type="molecule type" value="Genomic_DNA"/>
</dbReference>
<gene>
    <name evidence="2" type="ORF">ENQ76_07375</name>
</gene>